<dbReference type="Proteomes" id="UP001519332">
    <property type="component" value="Unassembled WGS sequence"/>
</dbReference>
<keyword evidence="2" id="KW-1185">Reference proteome</keyword>
<reference evidence="1 2" key="1">
    <citation type="submission" date="2021-03" db="EMBL/GenBank/DDBJ databases">
        <title>Sequencing the genomes of 1000 actinobacteria strains.</title>
        <authorList>
            <person name="Klenk H.-P."/>
        </authorList>
    </citation>
    <scope>NUCLEOTIDE SEQUENCE [LARGE SCALE GENOMIC DNA]</scope>
    <source>
        <strain evidence="1 2">DSM 46670</strain>
    </source>
</reference>
<protein>
    <submittedName>
        <fullName evidence="1">Uncharacterized protein</fullName>
    </submittedName>
</protein>
<comment type="caution">
    <text evidence="1">The sequence shown here is derived from an EMBL/GenBank/DDBJ whole genome shotgun (WGS) entry which is preliminary data.</text>
</comment>
<sequence>MTDERVWASVWLGRFGSPRQSDSPVDAYHESTVGQHCDVATDGHR</sequence>
<name>A0ABS4TUA6_9PSEU</name>
<gene>
    <name evidence="1" type="ORF">JOF56_008347</name>
</gene>
<organism evidence="1 2">
    <name type="scientific">Kibdelosporangium banguiense</name>
    <dbReference type="NCBI Taxonomy" id="1365924"/>
    <lineage>
        <taxon>Bacteria</taxon>
        <taxon>Bacillati</taxon>
        <taxon>Actinomycetota</taxon>
        <taxon>Actinomycetes</taxon>
        <taxon>Pseudonocardiales</taxon>
        <taxon>Pseudonocardiaceae</taxon>
        <taxon>Kibdelosporangium</taxon>
    </lineage>
</organism>
<accession>A0ABS4TUA6</accession>
<dbReference type="RefSeq" id="WP_245381306.1">
    <property type="nucleotide sequence ID" value="NZ_JAGINW010000001.1"/>
</dbReference>
<evidence type="ECO:0000313" key="2">
    <source>
        <dbReference type="Proteomes" id="UP001519332"/>
    </source>
</evidence>
<dbReference type="EMBL" id="JAGINW010000001">
    <property type="protein sequence ID" value="MBP2327962.1"/>
    <property type="molecule type" value="Genomic_DNA"/>
</dbReference>
<evidence type="ECO:0000313" key="1">
    <source>
        <dbReference type="EMBL" id="MBP2327962.1"/>
    </source>
</evidence>
<proteinExistence type="predicted"/>